<dbReference type="GO" id="GO:0043605">
    <property type="term" value="P:amide catabolic process"/>
    <property type="evidence" value="ECO:0007669"/>
    <property type="project" value="EnsemblFungi"/>
</dbReference>
<dbReference type="InterPro" id="IPR036526">
    <property type="entry name" value="C-N_Hydrolase_sf"/>
</dbReference>
<dbReference type="RefSeq" id="XP_007776813.1">
    <property type="nucleotide sequence ID" value="XM_007778623.1"/>
</dbReference>
<dbReference type="OrthoDB" id="10250282at2759"/>
<keyword evidence="4" id="KW-1185">Reference proteome</keyword>
<dbReference type="PROSITE" id="PS50263">
    <property type="entry name" value="CN_HYDROLASE"/>
    <property type="match status" value="1"/>
</dbReference>
<dbReference type="PANTHER" id="PTHR23088:SF27">
    <property type="entry name" value="DEAMINATED GLUTATHIONE AMIDASE"/>
    <property type="match status" value="1"/>
</dbReference>
<dbReference type="EMBL" id="JH767555">
    <property type="protein sequence ID" value="EON61496.1"/>
    <property type="molecule type" value="Genomic_DNA"/>
</dbReference>
<dbReference type="CDD" id="cd07572">
    <property type="entry name" value="nit"/>
    <property type="match status" value="1"/>
</dbReference>
<evidence type="ECO:0000256" key="1">
    <source>
        <dbReference type="ARBA" id="ARBA00022801"/>
    </source>
</evidence>
<organism evidence="3 4">
    <name type="scientific">Coniosporium apollinis (strain CBS 100218)</name>
    <name type="common">Rock-inhabiting black yeast</name>
    <dbReference type="NCBI Taxonomy" id="1168221"/>
    <lineage>
        <taxon>Eukaryota</taxon>
        <taxon>Fungi</taxon>
        <taxon>Dikarya</taxon>
        <taxon>Ascomycota</taxon>
        <taxon>Pezizomycotina</taxon>
        <taxon>Dothideomycetes</taxon>
        <taxon>Dothideomycetes incertae sedis</taxon>
        <taxon>Coniosporium</taxon>
    </lineage>
</organism>
<evidence type="ECO:0000313" key="3">
    <source>
        <dbReference type="EMBL" id="EON61496.1"/>
    </source>
</evidence>
<dbReference type="AlphaFoldDB" id="R7YIN4"/>
<dbReference type="GeneID" id="19898022"/>
<dbReference type="Pfam" id="PF00795">
    <property type="entry name" value="CN_hydrolase"/>
    <property type="match status" value="1"/>
</dbReference>
<dbReference type="STRING" id="1168221.R7YIN4"/>
<dbReference type="InterPro" id="IPR003010">
    <property type="entry name" value="C-N_Hydrolase"/>
</dbReference>
<dbReference type="Proteomes" id="UP000016924">
    <property type="component" value="Unassembled WGS sequence"/>
</dbReference>
<gene>
    <name evidence="3" type="ORF">W97_00711</name>
</gene>
<feature type="domain" description="CN hydrolase" evidence="2">
    <location>
        <begin position="14"/>
        <end position="281"/>
    </location>
</feature>
<dbReference type="eggNOG" id="KOG0807">
    <property type="taxonomic scope" value="Eukaryota"/>
</dbReference>
<reference evidence="4" key="1">
    <citation type="submission" date="2012-06" db="EMBL/GenBank/DDBJ databases">
        <title>The genome sequence of Coniosporium apollinis CBS 100218.</title>
        <authorList>
            <consortium name="The Broad Institute Genome Sequencing Platform"/>
            <person name="Cuomo C."/>
            <person name="Gorbushina A."/>
            <person name="Noack S."/>
            <person name="Walker B."/>
            <person name="Young S.K."/>
            <person name="Zeng Q."/>
            <person name="Gargeya S."/>
            <person name="Fitzgerald M."/>
            <person name="Haas B."/>
            <person name="Abouelleil A."/>
            <person name="Alvarado L."/>
            <person name="Arachchi H.M."/>
            <person name="Berlin A.M."/>
            <person name="Chapman S.B."/>
            <person name="Goldberg J."/>
            <person name="Griggs A."/>
            <person name="Gujja S."/>
            <person name="Hansen M."/>
            <person name="Howarth C."/>
            <person name="Imamovic A."/>
            <person name="Larimer J."/>
            <person name="McCowan C."/>
            <person name="Montmayeur A."/>
            <person name="Murphy C."/>
            <person name="Neiman D."/>
            <person name="Pearson M."/>
            <person name="Priest M."/>
            <person name="Roberts A."/>
            <person name="Saif S."/>
            <person name="Shea T."/>
            <person name="Sisk P."/>
            <person name="Sykes S."/>
            <person name="Wortman J."/>
            <person name="Nusbaum C."/>
            <person name="Birren B."/>
        </authorList>
    </citation>
    <scope>NUCLEOTIDE SEQUENCE [LARGE SCALE GENOMIC DNA]</scope>
    <source>
        <strain evidence="4">CBS 100218</strain>
    </source>
</reference>
<sequence length="303" mass="32375">MDNDDGFLQSRNAARAAIGQICSTADIAHNLSQCQTLVQKAAEAGAQALFLPEASDYIATSAGQSLSLVQAATTSPFVQGLQSSAREHALPIHVGIHEPATRGAKVANTLLWISSTGDVAQRYQKLHLFDVSIANGPVLQESASVEPGSSLLPPFETPVGNVGALICFDLRFPEPSLALRRQGAQILTYPSAFTVPTGRAHWEPLLRARAIETQSYVVAAAQCGRHNEQRVSYGHSMIIDPWGRILAELGGVDEDGMVEGKGAGGVEGASEPLIAVAEIDLGYLEKVRREMPLLRRTDVYPEV</sequence>
<name>R7YIN4_CONA1</name>
<dbReference type="InterPro" id="IPR045254">
    <property type="entry name" value="Nit1/2_C-N_Hydrolase"/>
</dbReference>
<evidence type="ECO:0000313" key="4">
    <source>
        <dbReference type="Proteomes" id="UP000016924"/>
    </source>
</evidence>
<dbReference type="GO" id="GO:0110050">
    <property type="term" value="F:deaminated glutathione amidase activity"/>
    <property type="evidence" value="ECO:0007669"/>
    <property type="project" value="EnsemblFungi"/>
</dbReference>
<keyword evidence="1" id="KW-0378">Hydrolase</keyword>
<dbReference type="SUPFAM" id="SSF56317">
    <property type="entry name" value="Carbon-nitrogen hydrolase"/>
    <property type="match status" value="1"/>
</dbReference>
<accession>R7YIN4</accession>
<protein>
    <recommendedName>
        <fullName evidence="2">CN hydrolase domain-containing protein</fullName>
    </recommendedName>
</protein>
<dbReference type="Gene3D" id="3.60.110.10">
    <property type="entry name" value="Carbon-nitrogen hydrolase"/>
    <property type="match status" value="1"/>
</dbReference>
<evidence type="ECO:0000259" key="2">
    <source>
        <dbReference type="PROSITE" id="PS50263"/>
    </source>
</evidence>
<dbReference type="HOGENOM" id="CLU_030130_1_2_1"/>
<dbReference type="OMA" id="MRVAVCQ"/>
<dbReference type="PANTHER" id="PTHR23088">
    <property type="entry name" value="NITRILASE-RELATED"/>
    <property type="match status" value="1"/>
</dbReference>
<proteinExistence type="predicted"/>